<accession>A0A426Y4C2</accession>
<name>A0A426Y4C2_ENSVE</name>
<evidence type="ECO:0000313" key="1">
    <source>
        <dbReference type="EMBL" id="RRT46534.1"/>
    </source>
</evidence>
<proteinExistence type="predicted"/>
<protein>
    <submittedName>
        <fullName evidence="1">Uncharacterized protein</fullName>
    </submittedName>
</protein>
<dbReference type="EMBL" id="AMZH03015132">
    <property type="protein sequence ID" value="RRT46534.1"/>
    <property type="molecule type" value="Genomic_DNA"/>
</dbReference>
<reference evidence="1 2" key="1">
    <citation type="journal article" date="2014" name="Agronomy (Basel)">
        <title>A Draft Genome Sequence for Ensete ventricosum, the Drought-Tolerant Tree Against Hunger.</title>
        <authorList>
            <person name="Harrison J."/>
            <person name="Moore K.A."/>
            <person name="Paszkiewicz K."/>
            <person name="Jones T."/>
            <person name="Grant M."/>
            <person name="Ambacheew D."/>
            <person name="Muzemil S."/>
            <person name="Studholme D.J."/>
        </authorList>
    </citation>
    <scope>NUCLEOTIDE SEQUENCE [LARGE SCALE GENOMIC DNA]</scope>
</reference>
<comment type="caution">
    <text evidence="1">The sequence shown here is derived from an EMBL/GenBank/DDBJ whole genome shotgun (WGS) entry which is preliminary data.</text>
</comment>
<dbReference type="AlphaFoldDB" id="A0A426Y4C2"/>
<evidence type="ECO:0000313" key="2">
    <source>
        <dbReference type="Proteomes" id="UP000287651"/>
    </source>
</evidence>
<dbReference type="Proteomes" id="UP000287651">
    <property type="component" value="Unassembled WGS sequence"/>
</dbReference>
<sequence>MCIMLKLHRYLLGFSFHEPKPIGRNRVYPVVLRRRNSVLMTAMANSEKDYGIKGIAPLLLSQGLGDGHRASPSKPSNYFFFHPSFLLLFYHCLGVPMADGLERVRWGFSELSGRSQNLAFAFVDRMTLLTGGLDMAT</sequence>
<organism evidence="1 2">
    <name type="scientific">Ensete ventricosum</name>
    <name type="common">Abyssinian banana</name>
    <name type="synonym">Musa ensete</name>
    <dbReference type="NCBI Taxonomy" id="4639"/>
    <lineage>
        <taxon>Eukaryota</taxon>
        <taxon>Viridiplantae</taxon>
        <taxon>Streptophyta</taxon>
        <taxon>Embryophyta</taxon>
        <taxon>Tracheophyta</taxon>
        <taxon>Spermatophyta</taxon>
        <taxon>Magnoliopsida</taxon>
        <taxon>Liliopsida</taxon>
        <taxon>Zingiberales</taxon>
        <taxon>Musaceae</taxon>
        <taxon>Ensete</taxon>
    </lineage>
</organism>
<gene>
    <name evidence="1" type="ORF">B296_00042895</name>
</gene>